<dbReference type="Proteomes" id="UP000609121">
    <property type="component" value="Unassembled WGS sequence"/>
</dbReference>
<protein>
    <submittedName>
        <fullName evidence="2">Dienelactone hydrolase family protein</fullName>
    </submittedName>
</protein>
<dbReference type="AlphaFoldDB" id="A0A8J6Z8Z2"/>
<sequence length="218" mass="22248">MKPPVLGGAGPARARHGLVLIHGRWASAASILPLGEGLGLPDLALAAPEAEGNSWWPTSFLAPQANMEPCLPAALAAVEAAIAALEEGGLPRHRIALAGFSQGACLALEYVARRGGALAAVFACSGGLVGTGDAGGPPLPELYGNPDKLFAYQTDLGGLPVRISNHLEDPHIPMARVRRSAEVLAALGADVTVETEPGSHHGVLAGDVTAMRRAFNNA</sequence>
<keyword evidence="2" id="KW-0378">Hydrolase</keyword>
<evidence type="ECO:0000313" key="3">
    <source>
        <dbReference type="Proteomes" id="UP000609121"/>
    </source>
</evidence>
<dbReference type="Gene3D" id="3.40.50.1820">
    <property type="entry name" value="alpha/beta hydrolase"/>
    <property type="match status" value="1"/>
</dbReference>
<dbReference type="InterPro" id="IPR003140">
    <property type="entry name" value="PLipase/COase/thioEstase"/>
</dbReference>
<name>A0A8J6Z8Z2_9RHOB</name>
<dbReference type="InterPro" id="IPR029058">
    <property type="entry name" value="AB_hydrolase_fold"/>
</dbReference>
<dbReference type="SUPFAM" id="SSF53474">
    <property type="entry name" value="alpha/beta-Hydrolases"/>
    <property type="match status" value="1"/>
</dbReference>
<dbReference type="EMBL" id="JACVXA010000015">
    <property type="protein sequence ID" value="MBE3638081.1"/>
    <property type="molecule type" value="Genomic_DNA"/>
</dbReference>
<proteinExistence type="predicted"/>
<accession>A0A8J6Z8Z2</accession>
<evidence type="ECO:0000313" key="2">
    <source>
        <dbReference type="EMBL" id="MBE3638081.1"/>
    </source>
</evidence>
<evidence type="ECO:0000259" key="1">
    <source>
        <dbReference type="Pfam" id="PF02230"/>
    </source>
</evidence>
<dbReference type="RefSeq" id="WP_193181406.1">
    <property type="nucleotide sequence ID" value="NZ_JACVXA010000015.1"/>
</dbReference>
<dbReference type="GO" id="GO:0016787">
    <property type="term" value="F:hydrolase activity"/>
    <property type="evidence" value="ECO:0007669"/>
    <property type="project" value="UniProtKB-KW"/>
</dbReference>
<feature type="domain" description="Phospholipase/carboxylesterase/thioesterase" evidence="1">
    <location>
        <begin position="54"/>
        <end position="129"/>
    </location>
</feature>
<gene>
    <name evidence="2" type="ORF">ICN82_07675</name>
</gene>
<dbReference type="Pfam" id="PF02230">
    <property type="entry name" value="Abhydrolase_2"/>
    <property type="match status" value="1"/>
</dbReference>
<comment type="caution">
    <text evidence="2">The sequence shown here is derived from an EMBL/GenBank/DDBJ whole genome shotgun (WGS) entry which is preliminary data.</text>
</comment>
<organism evidence="2 3">
    <name type="scientific">Mangrovicoccus algicola</name>
    <dbReference type="NCBI Taxonomy" id="2771008"/>
    <lineage>
        <taxon>Bacteria</taxon>
        <taxon>Pseudomonadati</taxon>
        <taxon>Pseudomonadota</taxon>
        <taxon>Alphaproteobacteria</taxon>
        <taxon>Rhodobacterales</taxon>
        <taxon>Paracoccaceae</taxon>
        <taxon>Mangrovicoccus</taxon>
    </lineage>
</organism>
<reference evidence="2" key="1">
    <citation type="submission" date="2020-09" db="EMBL/GenBank/DDBJ databases">
        <title>A novel bacterium of genus Mangrovicoccus, isolated from South China Sea.</title>
        <authorList>
            <person name="Huang H."/>
            <person name="Mo K."/>
            <person name="Hu Y."/>
        </authorList>
    </citation>
    <scope>NUCLEOTIDE SEQUENCE</scope>
    <source>
        <strain evidence="2">HB182678</strain>
    </source>
</reference>
<keyword evidence="3" id="KW-1185">Reference proteome</keyword>